<dbReference type="Proteomes" id="UP000663879">
    <property type="component" value="Unassembled WGS sequence"/>
</dbReference>
<evidence type="ECO:0000313" key="1">
    <source>
        <dbReference type="EMBL" id="CAF0761721.1"/>
    </source>
</evidence>
<sequence>MKSKKKSIKLNPIPDHYFSSYDYETDLAELDHIKNSFELPQLDFGELTKRFENIKHKIDLDKLNTLIKSSFNSFDPQQKGEIDAQDLKNCIYTMNLCPSKSQFQDICKQLNINLDKKTKKVKADNNQSVKISFEDFTRTILPLIISGKCSFKSENLLQKSFKILSDNKNYIEWKFLEDLLSSNGEKFKTEELELMKDHIEQFTIKDKFYFDNYIANITSTFDHETIFKNSIHYNQNSIILSKNL</sequence>
<comment type="caution">
    <text evidence="1">The sequence shown here is derived from an EMBL/GenBank/DDBJ whole genome shotgun (WGS) entry which is preliminary data.</text>
</comment>
<protein>
    <recommendedName>
        <fullName evidence="3">EF-hand domain-containing protein</fullName>
    </recommendedName>
</protein>
<dbReference type="Gene3D" id="1.10.238.10">
    <property type="entry name" value="EF-hand"/>
    <property type="match status" value="1"/>
</dbReference>
<dbReference type="SUPFAM" id="SSF47473">
    <property type="entry name" value="EF-hand"/>
    <property type="match status" value="1"/>
</dbReference>
<gene>
    <name evidence="1" type="ORF">OXX778_LOCUS4467</name>
</gene>
<dbReference type="EMBL" id="CAJNOC010000439">
    <property type="protein sequence ID" value="CAF0761721.1"/>
    <property type="molecule type" value="Genomic_DNA"/>
</dbReference>
<name>A0A813Q454_9BILA</name>
<proteinExistence type="predicted"/>
<evidence type="ECO:0008006" key="3">
    <source>
        <dbReference type="Google" id="ProtNLM"/>
    </source>
</evidence>
<dbReference type="OrthoDB" id="10466260at2759"/>
<reference evidence="1" key="1">
    <citation type="submission" date="2021-02" db="EMBL/GenBank/DDBJ databases">
        <authorList>
            <person name="Nowell W R."/>
        </authorList>
    </citation>
    <scope>NUCLEOTIDE SEQUENCE</scope>
    <source>
        <strain evidence="1">Ploen Becks lab</strain>
    </source>
</reference>
<dbReference type="AlphaFoldDB" id="A0A813Q454"/>
<keyword evidence="2" id="KW-1185">Reference proteome</keyword>
<organism evidence="1 2">
    <name type="scientific">Brachionus calyciflorus</name>
    <dbReference type="NCBI Taxonomy" id="104777"/>
    <lineage>
        <taxon>Eukaryota</taxon>
        <taxon>Metazoa</taxon>
        <taxon>Spiralia</taxon>
        <taxon>Gnathifera</taxon>
        <taxon>Rotifera</taxon>
        <taxon>Eurotatoria</taxon>
        <taxon>Monogononta</taxon>
        <taxon>Pseudotrocha</taxon>
        <taxon>Ploima</taxon>
        <taxon>Brachionidae</taxon>
        <taxon>Brachionus</taxon>
    </lineage>
</organism>
<evidence type="ECO:0000313" key="2">
    <source>
        <dbReference type="Proteomes" id="UP000663879"/>
    </source>
</evidence>
<accession>A0A813Q454</accession>
<dbReference type="InterPro" id="IPR011992">
    <property type="entry name" value="EF-hand-dom_pair"/>
</dbReference>